<dbReference type="Pfam" id="PF03237">
    <property type="entry name" value="Terminase_6N"/>
    <property type="match status" value="1"/>
</dbReference>
<dbReference type="Gene3D" id="3.30.420.240">
    <property type="match status" value="1"/>
</dbReference>
<proteinExistence type="predicted"/>
<gene>
    <name evidence="1" type="ORF">LCGC14_1748500</name>
</gene>
<organism evidence="1">
    <name type="scientific">marine sediment metagenome</name>
    <dbReference type="NCBI Taxonomy" id="412755"/>
    <lineage>
        <taxon>unclassified sequences</taxon>
        <taxon>metagenomes</taxon>
        <taxon>ecological metagenomes</taxon>
    </lineage>
</organism>
<dbReference type="EMBL" id="LAZR01016094">
    <property type="protein sequence ID" value="KKM05987.1"/>
    <property type="molecule type" value="Genomic_DNA"/>
</dbReference>
<accession>A0A0F9HRY4</accession>
<dbReference type="Gene3D" id="3.40.50.300">
    <property type="entry name" value="P-loop containing nucleotide triphosphate hydrolases"/>
    <property type="match status" value="1"/>
</dbReference>
<comment type="caution">
    <text evidence="1">The sequence shown here is derived from an EMBL/GenBank/DDBJ whole genome shotgun (WGS) entry which is preliminary data.</text>
</comment>
<feature type="non-terminal residue" evidence="1">
    <location>
        <position position="1"/>
    </location>
</feature>
<protein>
    <submittedName>
        <fullName evidence="1">Uncharacterized protein</fullName>
    </submittedName>
</protein>
<name>A0A0F9HRY4_9ZZZZ</name>
<reference evidence="1" key="1">
    <citation type="journal article" date="2015" name="Nature">
        <title>Complex archaea that bridge the gap between prokaryotes and eukaryotes.</title>
        <authorList>
            <person name="Spang A."/>
            <person name="Saw J.H."/>
            <person name="Jorgensen S.L."/>
            <person name="Zaremba-Niedzwiedzka K."/>
            <person name="Martijn J."/>
            <person name="Lind A.E."/>
            <person name="van Eijk R."/>
            <person name="Schleper C."/>
            <person name="Guy L."/>
            <person name="Ettema T.J."/>
        </authorList>
    </citation>
    <scope>NUCLEOTIDE SEQUENCE</scope>
</reference>
<dbReference type="InterPro" id="IPR027417">
    <property type="entry name" value="P-loop_NTPase"/>
</dbReference>
<sequence length="415" mass="47615">KGDMVIVSGRQCGKSLIASIKACDFALKHPNTTTMIVSVTAPQSEEMLLKCLNRLETAHPKKIDKKTKHKPTKSMIRLTNGSIIRCKPVGVSGTGIRGYTVHLLIADEAAHMPEECWQAIEPTLLTTAGTMILVSTPWGKKGYFYDAYISGDFKTFHVNSLEVMKTREFSDSWTQIQQTKAIERINRNRERWSELKFRQEYMGEFLDDLLQFFSDNLIKECQTLKRKPIIPDRTYYLGIDVARMGRDASTFEIFIKLENGHVAQVENIVTTKTLLHETTDRIIELNRQYNFKKIYIDDGGFGVAVFDYLLKEPTTRNKVEAINNSSRALDKDGNRSKRILKEDLYMNTLRLMEQGKVRFLDDENLFFSFKCIQTEISEETRKLKISGDDSHIVEGVIRALWAAQGKNLSIWIDYV</sequence>
<evidence type="ECO:0000313" key="1">
    <source>
        <dbReference type="EMBL" id="KKM05987.1"/>
    </source>
</evidence>
<dbReference type="AlphaFoldDB" id="A0A0F9HRY4"/>